<dbReference type="OrthoDB" id="9812708at2"/>
<feature type="repeat" description="ANK" evidence="3">
    <location>
        <begin position="115"/>
        <end position="147"/>
    </location>
</feature>
<dbReference type="InterPro" id="IPR036770">
    <property type="entry name" value="Ankyrin_rpt-contain_sf"/>
</dbReference>
<gene>
    <name evidence="4" type="ORF">BABL1_gene_857</name>
</gene>
<evidence type="ECO:0000256" key="1">
    <source>
        <dbReference type="ARBA" id="ARBA00022737"/>
    </source>
</evidence>
<evidence type="ECO:0000313" key="4">
    <source>
        <dbReference type="EMBL" id="CDK30163.1"/>
    </source>
</evidence>
<dbReference type="SUPFAM" id="SSF48403">
    <property type="entry name" value="Ankyrin repeat"/>
    <property type="match status" value="1"/>
</dbReference>
<keyword evidence="5" id="KW-1185">Reference proteome</keyword>
<accession>V6DGV6</accession>
<dbReference type="RefSeq" id="WP_023790969.1">
    <property type="nucleotide sequence ID" value="NC_023003.1"/>
</dbReference>
<dbReference type="HOGENOM" id="CLU_000134_18_0_7"/>
<dbReference type="GO" id="GO:0045944">
    <property type="term" value="P:positive regulation of transcription by RNA polymerase II"/>
    <property type="evidence" value="ECO:0007669"/>
    <property type="project" value="TreeGrafter"/>
</dbReference>
<keyword evidence="1" id="KW-0677">Repeat</keyword>
<dbReference type="Pfam" id="PF00023">
    <property type="entry name" value="Ank"/>
    <property type="match status" value="2"/>
</dbReference>
<dbReference type="EMBL" id="HG793133">
    <property type="protein sequence ID" value="CDK30163.1"/>
    <property type="molecule type" value="Genomic_DNA"/>
</dbReference>
<feature type="repeat" description="ANK" evidence="3">
    <location>
        <begin position="250"/>
        <end position="282"/>
    </location>
</feature>
<dbReference type="Proteomes" id="UP000018769">
    <property type="component" value="Chromosome I"/>
</dbReference>
<dbReference type="eggNOG" id="COG0666">
    <property type="taxonomic scope" value="Bacteria"/>
</dbReference>
<dbReference type="SMART" id="SM00248">
    <property type="entry name" value="ANK"/>
    <property type="match status" value="7"/>
</dbReference>
<dbReference type="Gene3D" id="1.25.40.20">
    <property type="entry name" value="Ankyrin repeat-containing domain"/>
    <property type="match status" value="3"/>
</dbReference>
<protein>
    <submittedName>
        <fullName evidence="4">Ankyrin repeats containing protein</fullName>
    </submittedName>
</protein>
<reference evidence="4 5" key="1">
    <citation type="journal article" date="2015" name="Biol. Direct">
        <title>Babela massiliensis, a representative of a widespread bacterial phylum with unusual adaptations to parasitism in amoebae.</title>
        <authorList>
            <person name="Pagnier I."/>
            <person name="Yutin N."/>
            <person name="Croce O."/>
            <person name="Makarova K.S."/>
            <person name="Wolf Y.I."/>
            <person name="Benamar S."/>
            <person name="Raoult D."/>
            <person name="Koonin E.V."/>
            <person name="La Scola B."/>
        </authorList>
    </citation>
    <scope>NUCLEOTIDE SEQUENCE [LARGE SCALE GENOMIC DNA]</scope>
    <source>
        <strain evidence="5">BABL1</strain>
    </source>
</reference>
<dbReference type="STRING" id="673862.BABL1_gene_857"/>
<evidence type="ECO:0000313" key="5">
    <source>
        <dbReference type="Proteomes" id="UP000018769"/>
    </source>
</evidence>
<dbReference type="AlphaFoldDB" id="V6DGV6"/>
<dbReference type="PANTHER" id="PTHR24193">
    <property type="entry name" value="ANKYRIN REPEAT PROTEIN"/>
    <property type="match status" value="1"/>
</dbReference>
<dbReference type="KEGG" id="dpb:BABL1_gene_857"/>
<name>V6DGV6_9BACT</name>
<proteinExistence type="predicted"/>
<feature type="repeat" description="ANK" evidence="3">
    <location>
        <begin position="217"/>
        <end position="249"/>
    </location>
</feature>
<keyword evidence="2 3" id="KW-0040">ANK repeat</keyword>
<evidence type="ECO:0000256" key="3">
    <source>
        <dbReference type="PROSITE-ProRule" id="PRU00023"/>
    </source>
</evidence>
<evidence type="ECO:0000256" key="2">
    <source>
        <dbReference type="ARBA" id="ARBA00023043"/>
    </source>
</evidence>
<feature type="repeat" description="ANK" evidence="3">
    <location>
        <begin position="148"/>
        <end position="180"/>
    </location>
</feature>
<organism evidence="4 5">
    <name type="scientific">Candidatus Babela massiliensis</name>
    <dbReference type="NCBI Taxonomy" id="673862"/>
    <lineage>
        <taxon>Bacteria</taxon>
        <taxon>Candidatus Babelota</taxon>
        <taxon>Candidatus Babeliae</taxon>
        <taxon>Candidatus Babeliales</taxon>
        <taxon>Candidatus Babeliaceae</taxon>
        <taxon>Candidatus Babela</taxon>
    </lineage>
</organism>
<dbReference type="PROSITE" id="PS50088">
    <property type="entry name" value="ANK_REPEAT"/>
    <property type="match status" value="5"/>
</dbReference>
<dbReference type="PANTHER" id="PTHR24193:SF121">
    <property type="entry name" value="ADA2A-CONTAINING COMPLEX COMPONENT 3, ISOFORM D"/>
    <property type="match status" value="1"/>
</dbReference>
<sequence length="321" mass="36197">MKKITILLLIFLIINKNLVISMIESHSTTEYSLLQKIRDIRYSFKLRQVLQENYSQKNIIKIVKLLEKGANPNILLSSPYKQPAIIKIITNPDFHSLISIFLSKGTNINIKYGFEEVTPLICATNNNDESLVKLLIDNHADINAKDREGQTALMKACQEGYSKLVIDLISYGAEINIQDQDGYTALNHATCEGHKDIVEILIANKADLNLSLTFLNTGYTPLIQAIMNDKIDIAKLLIEAGSDVNQVSEKNWTALMYASYYGCIDIVRLLLDKNANTTIENYWGHTAKNIALQQSETCYDNSELKSKFDTIIKLIDSKKST</sequence>
<dbReference type="Pfam" id="PF12796">
    <property type="entry name" value="Ank_2"/>
    <property type="match status" value="1"/>
</dbReference>
<dbReference type="InterPro" id="IPR050663">
    <property type="entry name" value="Ankyrin-SOCS_Box"/>
</dbReference>
<dbReference type="InterPro" id="IPR002110">
    <property type="entry name" value="Ankyrin_rpt"/>
</dbReference>
<dbReference type="PROSITE" id="PS50297">
    <property type="entry name" value="ANK_REP_REGION"/>
    <property type="match status" value="5"/>
</dbReference>
<dbReference type="PRINTS" id="PR01415">
    <property type="entry name" value="ANKYRIN"/>
</dbReference>
<dbReference type="GO" id="GO:0000976">
    <property type="term" value="F:transcription cis-regulatory region binding"/>
    <property type="evidence" value="ECO:0007669"/>
    <property type="project" value="TreeGrafter"/>
</dbReference>
<feature type="repeat" description="ANK" evidence="3">
    <location>
        <begin position="181"/>
        <end position="213"/>
    </location>
</feature>